<evidence type="ECO:0000256" key="5">
    <source>
        <dbReference type="SAM" id="SignalP"/>
    </source>
</evidence>
<dbReference type="PANTHER" id="PTHR43649">
    <property type="entry name" value="ARABINOSE-BINDING PROTEIN-RELATED"/>
    <property type="match status" value="1"/>
</dbReference>
<dbReference type="EMBL" id="CP007142">
    <property type="protein sequence ID" value="AJQ96809.1"/>
    <property type="molecule type" value="Genomic_DNA"/>
</dbReference>
<dbReference type="InterPro" id="IPR050490">
    <property type="entry name" value="Bact_solute-bd_prot1"/>
</dbReference>
<sequence length="449" mass="49603">MKITITLKLTLAALGLMLSGNLFATTVEFWTTETQSERMTVIETLAATFEALNPDVTVKVVPVDENDMATQIAAAAAAGTLPQLIEAGSELIMAFGEEGILNTDLSKDVLNTVGKKNFYTGALNMLRTPKGGHYYGLPYHGWIQGIWYRKDWFEQAGLKPPTDWNSILKAAETFTKPDQNQYGILVGTKVEGYSEQVFTHLALSNKAAEFNKKGELIFDSKATVETLEFYKKLAQYNPPGPQNWRARDYYLQGKMAMFFYSTYIMDDLALAEVAKGSLTADNFAELSGGKFDPNLVKNTGFVPIIHHKTDASYGVLVGLAGVDLSDDAEADATRRLVEFLYEPAPYITFLHMAPGGMNPMIKGIAENPQYLKDPNGVFELYGVDKIKEIIAGFEKIKTFSVVDGEVFPQSGEIFAKQIIPQMIYSTIFEGVSAESAVKQATQKMQQLMD</sequence>
<dbReference type="GO" id="GO:0042597">
    <property type="term" value="C:periplasmic space"/>
    <property type="evidence" value="ECO:0007669"/>
    <property type="project" value="UniProtKB-SubCell"/>
</dbReference>
<dbReference type="OrthoDB" id="9804061at2"/>
<dbReference type="InterPro" id="IPR006059">
    <property type="entry name" value="SBP"/>
</dbReference>
<keyword evidence="6" id="KW-0762">Sugar transport</keyword>
<evidence type="ECO:0000313" key="6">
    <source>
        <dbReference type="EMBL" id="AJQ96809.1"/>
    </source>
</evidence>
<evidence type="ECO:0000256" key="3">
    <source>
        <dbReference type="ARBA" id="ARBA00022448"/>
    </source>
</evidence>
<dbReference type="Pfam" id="PF01547">
    <property type="entry name" value="SBP_bac_1"/>
    <property type="match status" value="1"/>
</dbReference>
<keyword evidence="3" id="KW-0813">Transport</keyword>
<name>A0A0C5W2B6_9GAMM</name>
<evidence type="ECO:0000256" key="2">
    <source>
        <dbReference type="ARBA" id="ARBA00008520"/>
    </source>
</evidence>
<evidence type="ECO:0000256" key="1">
    <source>
        <dbReference type="ARBA" id="ARBA00004418"/>
    </source>
</evidence>
<dbReference type="AlphaFoldDB" id="A0A0C5W2B6"/>
<proteinExistence type="inferred from homology"/>
<accession>A0A0C5W2B6</accession>
<comment type="subcellular location">
    <subcellularLocation>
        <location evidence="1">Periplasm</location>
    </subcellularLocation>
</comment>
<dbReference type="PANTHER" id="PTHR43649:SF34">
    <property type="entry name" value="ABC TRANSPORTER PERIPLASMIC-BINDING PROTEIN YCJN-RELATED"/>
    <property type="match status" value="1"/>
</dbReference>
<dbReference type="HOGENOM" id="CLU_031285_7_0_6"/>
<gene>
    <name evidence="6" type="ORF">YC6258_04777</name>
</gene>
<keyword evidence="7" id="KW-1185">Reference proteome</keyword>
<dbReference type="Proteomes" id="UP000032266">
    <property type="component" value="Chromosome"/>
</dbReference>
<keyword evidence="4 5" id="KW-0732">Signal</keyword>
<organism evidence="6 7">
    <name type="scientific">Gynuella sunshinyii YC6258</name>
    <dbReference type="NCBI Taxonomy" id="1445510"/>
    <lineage>
        <taxon>Bacteria</taxon>
        <taxon>Pseudomonadati</taxon>
        <taxon>Pseudomonadota</taxon>
        <taxon>Gammaproteobacteria</taxon>
        <taxon>Oceanospirillales</taxon>
        <taxon>Saccharospirillaceae</taxon>
        <taxon>Gynuella</taxon>
    </lineage>
</organism>
<dbReference type="STRING" id="1445510.YC6258_04777"/>
<feature type="signal peptide" evidence="5">
    <location>
        <begin position="1"/>
        <end position="24"/>
    </location>
</feature>
<dbReference type="Gene3D" id="3.40.190.10">
    <property type="entry name" value="Periplasmic binding protein-like II"/>
    <property type="match status" value="1"/>
</dbReference>
<dbReference type="KEGG" id="gsn:YC6258_04777"/>
<protein>
    <submittedName>
        <fullName evidence="6">ABC-type sugar transport system, periplasmic component</fullName>
    </submittedName>
</protein>
<comment type="similarity">
    <text evidence="2">Belongs to the bacterial solute-binding protein 1 family.</text>
</comment>
<dbReference type="RefSeq" id="WP_052830470.1">
    <property type="nucleotide sequence ID" value="NZ_CP007142.1"/>
</dbReference>
<dbReference type="SUPFAM" id="SSF53850">
    <property type="entry name" value="Periplasmic binding protein-like II"/>
    <property type="match status" value="1"/>
</dbReference>
<reference evidence="6 7" key="1">
    <citation type="submission" date="2014-01" db="EMBL/GenBank/DDBJ databases">
        <title>Full genme sequencing of cellulolytic bacterium Gynuella sunshinyii YC6258T gen. nov., sp. nov.</title>
        <authorList>
            <person name="Khan H."/>
            <person name="Chung E.J."/>
            <person name="Chung Y.R."/>
        </authorList>
    </citation>
    <scope>NUCLEOTIDE SEQUENCE [LARGE SCALE GENOMIC DNA]</scope>
    <source>
        <strain evidence="6 7">YC6258</strain>
    </source>
</reference>
<evidence type="ECO:0000256" key="4">
    <source>
        <dbReference type="ARBA" id="ARBA00022729"/>
    </source>
</evidence>
<feature type="chain" id="PRO_5002191502" evidence="5">
    <location>
        <begin position="25"/>
        <end position="449"/>
    </location>
</feature>
<dbReference type="PATRIC" id="fig|1445510.3.peg.4741"/>
<evidence type="ECO:0000313" key="7">
    <source>
        <dbReference type="Proteomes" id="UP000032266"/>
    </source>
</evidence>